<dbReference type="AlphaFoldDB" id="N6UGR9"/>
<organism evidence="1">
    <name type="scientific">Dendroctonus ponderosae</name>
    <name type="common">Mountain pine beetle</name>
    <dbReference type="NCBI Taxonomy" id="77166"/>
    <lineage>
        <taxon>Eukaryota</taxon>
        <taxon>Metazoa</taxon>
        <taxon>Ecdysozoa</taxon>
        <taxon>Arthropoda</taxon>
        <taxon>Hexapoda</taxon>
        <taxon>Insecta</taxon>
        <taxon>Pterygota</taxon>
        <taxon>Neoptera</taxon>
        <taxon>Endopterygota</taxon>
        <taxon>Coleoptera</taxon>
        <taxon>Polyphaga</taxon>
        <taxon>Cucujiformia</taxon>
        <taxon>Curculionidae</taxon>
        <taxon>Scolytinae</taxon>
        <taxon>Dendroctonus</taxon>
    </lineage>
</organism>
<dbReference type="OrthoDB" id="6767399at2759"/>
<dbReference type="EMBL" id="KB740930">
    <property type="protein sequence ID" value="ENN77847.1"/>
    <property type="molecule type" value="Genomic_DNA"/>
</dbReference>
<dbReference type="PANTHER" id="PTHR47272">
    <property type="entry name" value="DDE_TNP_1_7 DOMAIN-CONTAINING PROTEIN"/>
    <property type="match status" value="1"/>
</dbReference>
<name>N6UGR9_DENPD</name>
<feature type="non-terminal residue" evidence="1">
    <location>
        <position position="1"/>
    </location>
</feature>
<dbReference type="PANTHER" id="PTHR47272:SF1">
    <property type="entry name" value="PIGGYBAC TRANSPOSABLE ELEMENT-DERIVED PROTEIN 3-LIKE"/>
    <property type="match status" value="1"/>
</dbReference>
<sequence>MATFVMATKNFISNYLWPFQSQERKKKLKWNENVFVPYVMEAEEEEWDIQNRASWTPFQFFCQYFHDSFRDLMAEQSNIRALQDNKPPMCATASEYKKLVGSFIIMGCMKLPRIRMYYKINLQIPLATQIPRDRFFKFRNYMHLVDNLRVSEEKKKQNKLWKFQPAIDALLQNVYEQMISFTGTSSLRQYVKNEPNPVVPANVKHKLDSDKVLLRRGRGAFQELVREDNCMALTKWMDIRSVLVLSSSQGSQPVGDETTKNRINIL</sequence>
<accession>N6UGR9</accession>
<dbReference type="InterPro" id="IPR029526">
    <property type="entry name" value="PGBD"/>
</dbReference>
<dbReference type="OMA" id="DANCRDS"/>
<dbReference type="Pfam" id="PF13843">
    <property type="entry name" value="DDE_Tnp_1_7"/>
    <property type="match status" value="1"/>
</dbReference>
<reference evidence="1" key="1">
    <citation type="journal article" date="2013" name="Genome Biol.">
        <title>Draft genome of the mountain pine beetle, Dendroctonus ponderosae Hopkins, a major forest pest.</title>
        <authorList>
            <person name="Keeling C.I."/>
            <person name="Yuen M.M."/>
            <person name="Liao N.Y."/>
            <person name="Docking T.R."/>
            <person name="Chan S.K."/>
            <person name="Taylor G.A."/>
            <person name="Palmquist D.L."/>
            <person name="Jackman S.D."/>
            <person name="Nguyen A."/>
            <person name="Li M."/>
            <person name="Henderson H."/>
            <person name="Janes J.K."/>
            <person name="Zhao Y."/>
            <person name="Pandoh P."/>
            <person name="Moore R."/>
            <person name="Sperling F.A."/>
            <person name="Huber D.P."/>
            <person name="Birol I."/>
            <person name="Jones S.J."/>
            <person name="Bohlmann J."/>
        </authorList>
    </citation>
    <scope>NUCLEOTIDE SEQUENCE</scope>
</reference>
<protein>
    <submittedName>
        <fullName evidence="1">Uncharacterized protein</fullName>
    </submittedName>
</protein>
<gene>
    <name evidence="1" type="ORF">YQE_05674</name>
</gene>
<dbReference type="HOGENOM" id="CLU_1046834_0_0_1"/>
<proteinExistence type="predicted"/>
<evidence type="ECO:0000313" key="1">
    <source>
        <dbReference type="EMBL" id="ENN77847.1"/>
    </source>
</evidence>